<comment type="caution">
    <text evidence="13">The sequence shown here is derived from an EMBL/GenBank/DDBJ whole genome shotgun (WGS) entry which is preliminary data.</text>
</comment>
<dbReference type="InterPro" id="IPR036881">
    <property type="entry name" value="Glyco_hydro_3_C_sf"/>
</dbReference>
<name>A0A3R9Q961_9BACT</name>
<dbReference type="SUPFAM" id="SSF52279">
    <property type="entry name" value="Beta-D-glucan exohydrolase, C-terminal domain"/>
    <property type="match status" value="1"/>
</dbReference>
<evidence type="ECO:0000256" key="11">
    <source>
        <dbReference type="SAM" id="SignalP"/>
    </source>
</evidence>
<dbReference type="SUPFAM" id="SSF51445">
    <property type="entry name" value="(Trans)glycosidases"/>
    <property type="match status" value="1"/>
</dbReference>
<dbReference type="GO" id="GO:0009251">
    <property type="term" value="P:glucan catabolic process"/>
    <property type="evidence" value="ECO:0007669"/>
    <property type="project" value="TreeGrafter"/>
</dbReference>
<dbReference type="FunFam" id="3.20.20.300:FF:000005">
    <property type="entry name" value="Periplasmic beta-glucosidase"/>
    <property type="match status" value="1"/>
</dbReference>
<gene>
    <name evidence="13" type="ORF">EDE15_1108</name>
</gene>
<organism evidence="13 14">
    <name type="scientific">Edaphobacter aggregans</name>
    <dbReference type="NCBI Taxonomy" id="570835"/>
    <lineage>
        <taxon>Bacteria</taxon>
        <taxon>Pseudomonadati</taxon>
        <taxon>Acidobacteriota</taxon>
        <taxon>Terriglobia</taxon>
        <taxon>Terriglobales</taxon>
        <taxon>Acidobacteriaceae</taxon>
        <taxon>Edaphobacter</taxon>
    </lineage>
</organism>
<comment type="subcellular location">
    <subcellularLocation>
        <location evidence="2">Periplasm</location>
    </subcellularLocation>
</comment>
<dbReference type="InterPro" id="IPR051915">
    <property type="entry name" value="Cellulose_Degrad_GH3"/>
</dbReference>
<feature type="signal peptide" evidence="11">
    <location>
        <begin position="1"/>
        <end position="33"/>
    </location>
</feature>
<dbReference type="EMBL" id="RSDW01000001">
    <property type="protein sequence ID" value="RSL15617.1"/>
    <property type="molecule type" value="Genomic_DNA"/>
</dbReference>
<evidence type="ECO:0000259" key="12">
    <source>
        <dbReference type="SMART" id="SM01217"/>
    </source>
</evidence>
<dbReference type="GO" id="GO:0042597">
    <property type="term" value="C:periplasmic space"/>
    <property type="evidence" value="ECO:0007669"/>
    <property type="project" value="UniProtKB-SubCell"/>
</dbReference>
<dbReference type="InterPro" id="IPR026891">
    <property type="entry name" value="Fn3-like"/>
</dbReference>
<dbReference type="NCBIfam" id="NF011678">
    <property type="entry name" value="PRK15098.1"/>
    <property type="match status" value="1"/>
</dbReference>
<keyword evidence="7 10" id="KW-0378">Hydrolase</keyword>
<evidence type="ECO:0000256" key="6">
    <source>
        <dbReference type="ARBA" id="ARBA00022764"/>
    </source>
</evidence>
<dbReference type="Gene3D" id="3.40.50.1700">
    <property type="entry name" value="Glycoside hydrolase family 3 C-terminal domain"/>
    <property type="match status" value="1"/>
</dbReference>
<dbReference type="PRINTS" id="PR00133">
    <property type="entry name" value="GLHYDRLASE3"/>
</dbReference>
<dbReference type="InterPro" id="IPR001764">
    <property type="entry name" value="Glyco_hydro_3_N"/>
</dbReference>
<keyword evidence="6" id="KW-0574">Periplasm</keyword>
<dbReference type="Pfam" id="PF00933">
    <property type="entry name" value="Glyco_hydro_3"/>
    <property type="match status" value="1"/>
</dbReference>
<keyword evidence="14" id="KW-1185">Reference proteome</keyword>
<dbReference type="Gene3D" id="2.60.40.10">
    <property type="entry name" value="Immunoglobulins"/>
    <property type="match status" value="1"/>
</dbReference>
<dbReference type="FunFam" id="2.60.40.10:FF:000495">
    <property type="entry name" value="Periplasmic beta-glucosidase"/>
    <property type="match status" value="1"/>
</dbReference>
<dbReference type="AlphaFoldDB" id="A0A3R9Q961"/>
<sequence>MEILMSFCYSRCALVRRLLVGSLAITLSGASCLAQSPQNWEGDTTEARFVDNLLQKMTLEEKLGQMSQIPLNQKEDVSPDERILKGQVGSFLFITDAKEINRLQHLAVEKGRLHIPLIFGFDVIHGFRTIYPVPLALAASWDPAQAEEAQRMAAKEASAVGINWTFAPMVDIARDPRWGRIMEGAGEDPYLGSQMAAAQIRGFQGDKIGSPEHILACVKHFAGYGAAVGGRDYDSSSISDEELWNIYLPPFEAAVRAGSGSLMSAYMDLNGVPATGNRFLLHDVLREKWKFDGFVVSDWESVKSLTTHGFASGPQDAAVRAVNAGVDMEMTSHVFRDELAAAVKQGLVQQSTIDEAVRRILTAKYRLGLFTSPYVASSRAETELVTPEQRQSARKAAERSAVLLRNEGRLLPLSKSLTSIAVIGPLADSQADITGSWSLATHPADAVTVFEGIRKRFPSGTTINWAKGVEIERVQPSIFDPQYPSPKPVLKTDAERDAEFAHAIDLIKQSQVAVLVLGEAQTMSGERASRSTLTLPGRQQQLLEAAVATGKPIVLVLLNGRPLDITWASEHVPAILDAWYPGTEGGNAVADLLFGDANPGGKLPVSWPRSVGQVPIFYARTLTQIPNALDTRYWDGSSAPLYPFGYGLSYTTFKMDDLKTESISVKAGSKLAVSIELQNTGGAAGDQVVQLYTHQRSGTASRPTRELKAFRRVSLKPGEKQTVTFALDTNDLGFWSPQTHRWSIEPGPFDLWVGADSSATQHTTFTVLP</sequence>
<dbReference type="PANTHER" id="PTHR30620:SF16">
    <property type="entry name" value="LYSOSOMAL BETA GLUCOSIDASE"/>
    <property type="match status" value="1"/>
</dbReference>
<comment type="catalytic activity">
    <reaction evidence="1">
        <text>Hydrolysis of terminal, non-reducing beta-D-glucosyl residues with release of beta-D-glucose.</text>
        <dbReference type="EC" id="3.2.1.21"/>
    </reaction>
</comment>
<reference evidence="13 14" key="1">
    <citation type="submission" date="2018-12" db="EMBL/GenBank/DDBJ databases">
        <title>Sequencing of bacterial isolates from soil warming experiment in Harvard Forest, Massachusetts, USA.</title>
        <authorList>
            <person name="Deangelis K."/>
        </authorList>
    </citation>
    <scope>NUCLEOTIDE SEQUENCE [LARGE SCALE GENOMIC DNA]</scope>
    <source>
        <strain evidence="13 14">EB153</strain>
    </source>
</reference>
<evidence type="ECO:0000256" key="10">
    <source>
        <dbReference type="RuleBase" id="RU361161"/>
    </source>
</evidence>
<evidence type="ECO:0000313" key="14">
    <source>
        <dbReference type="Proteomes" id="UP000269669"/>
    </source>
</evidence>
<evidence type="ECO:0000256" key="9">
    <source>
        <dbReference type="ARBA" id="ARBA00067498"/>
    </source>
</evidence>
<dbReference type="GO" id="GO:0008422">
    <property type="term" value="F:beta-glucosidase activity"/>
    <property type="evidence" value="ECO:0007669"/>
    <property type="project" value="UniProtKB-EC"/>
</dbReference>
<dbReference type="SMART" id="SM01217">
    <property type="entry name" value="Fn3_like"/>
    <property type="match status" value="1"/>
</dbReference>
<dbReference type="InterPro" id="IPR019800">
    <property type="entry name" value="Glyco_hydro_3_AS"/>
</dbReference>
<evidence type="ECO:0000256" key="3">
    <source>
        <dbReference type="ARBA" id="ARBA00005336"/>
    </source>
</evidence>
<evidence type="ECO:0000256" key="5">
    <source>
        <dbReference type="ARBA" id="ARBA00022729"/>
    </source>
</evidence>
<dbReference type="PANTHER" id="PTHR30620">
    <property type="entry name" value="PERIPLASMIC BETA-GLUCOSIDASE-RELATED"/>
    <property type="match status" value="1"/>
</dbReference>
<dbReference type="Pfam" id="PF01915">
    <property type="entry name" value="Glyco_hydro_3_C"/>
    <property type="match status" value="1"/>
</dbReference>
<comment type="similarity">
    <text evidence="3 10">Belongs to the glycosyl hydrolase 3 family.</text>
</comment>
<dbReference type="Pfam" id="PF14310">
    <property type="entry name" value="Fn3-like"/>
    <property type="match status" value="1"/>
</dbReference>
<evidence type="ECO:0000313" key="13">
    <source>
        <dbReference type="EMBL" id="RSL15617.1"/>
    </source>
</evidence>
<evidence type="ECO:0000256" key="8">
    <source>
        <dbReference type="ARBA" id="ARBA00023295"/>
    </source>
</evidence>
<dbReference type="InterPro" id="IPR017853">
    <property type="entry name" value="GH"/>
</dbReference>
<dbReference type="InterPro" id="IPR002772">
    <property type="entry name" value="Glyco_hydro_3_C"/>
</dbReference>
<dbReference type="EC" id="3.2.1.21" evidence="4"/>
<feature type="chain" id="PRO_5018744583" description="Periplasmic beta-glucosidase" evidence="11">
    <location>
        <begin position="34"/>
        <end position="769"/>
    </location>
</feature>
<dbReference type="InterPro" id="IPR036962">
    <property type="entry name" value="Glyco_hydro_3_N_sf"/>
</dbReference>
<dbReference type="FunFam" id="3.40.50.1700:FF:000004">
    <property type="entry name" value="Periplasmic beta-glucosidase"/>
    <property type="match status" value="1"/>
</dbReference>
<evidence type="ECO:0000256" key="4">
    <source>
        <dbReference type="ARBA" id="ARBA00012744"/>
    </source>
</evidence>
<dbReference type="Proteomes" id="UP000269669">
    <property type="component" value="Unassembled WGS sequence"/>
</dbReference>
<proteinExistence type="inferred from homology"/>
<evidence type="ECO:0000256" key="7">
    <source>
        <dbReference type="ARBA" id="ARBA00022801"/>
    </source>
</evidence>
<dbReference type="InterPro" id="IPR013783">
    <property type="entry name" value="Ig-like_fold"/>
</dbReference>
<keyword evidence="5 11" id="KW-0732">Signal</keyword>
<feature type="domain" description="Fibronectin type III-like" evidence="12">
    <location>
        <begin position="687"/>
        <end position="757"/>
    </location>
</feature>
<evidence type="ECO:0000256" key="2">
    <source>
        <dbReference type="ARBA" id="ARBA00004418"/>
    </source>
</evidence>
<dbReference type="RefSeq" id="WP_312024179.1">
    <property type="nucleotide sequence ID" value="NZ_RSDW01000001.1"/>
</dbReference>
<protein>
    <recommendedName>
        <fullName evidence="9">Periplasmic beta-glucosidase</fullName>
        <ecNumber evidence="4">3.2.1.21</ecNumber>
    </recommendedName>
</protein>
<dbReference type="PROSITE" id="PS00775">
    <property type="entry name" value="GLYCOSYL_HYDROL_F3"/>
    <property type="match status" value="1"/>
</dbReference>
<evidence type="ECO:0000256" key="1">
    <source>
        <dbReference type="ARBA" id="ARBA00000448"/>
    </source>
</evidence>
<dbReference type="Gene3D" id="3.20.20.300">
    <property type="entry name" value="Glycoside hydrolase, family 3, N-terminal domain"/>
    <property type="match status" value="1"/>
</dbReference>
<keyword evidence="8 10" id="KW-0326">Glycosidase</keyword>
<accession>A0A3R9Q961</accession>